<feature type="non-terminal residue" evidence="2">
    <location>
        <position position="1"/>
    </location>
</feature>
<comment type="caution">
    <text evidence="2">The sequence shown here is derived from an EMBL/GenBank/DDBJ whole genome shotgun (WGS) entry which is preliminary data.</text>
</comment>
<feature type="region of interest" description="Disordered" evidence="1">
    <location>
        <begin position="1"/>
        <end position="28"/>
    </location>
</feature>
<gene>
    <name evidence="2" type="ORF">PIB30_088686</name>
</gene>
<evidence type="ECO:0000313" key="2">
    <source>
        <dbReference type="EMBL" id="MED6115256.1"/>
    </source>
</evidence>
<keyword evidence="3" id="KW-1185">Reference proteome</keyword>
<accession>A0ABU6QUD4</accession>
<protein>
    <submittedName>
        <fullName evidence="2">Uncharacterized protein</fullName>
    </submittedName>
</protein>
<reference evidence="2 3" key="1">
    <citation type="journal article" date="2023" name="Plants (Basel)">
        <title>Bridging the Gap: Combining Genomics and Transcriptomics Approaches to Understand Stylosanthes scabra, an Orphan Legume from the Brazilian Caatinga.</title>
        <authorList>
            <person name="Ferreira-Neto J.R.C."/>
            <person name="da Silva M.D."/>
            <person name="Binneck E."/>
            <person name="de Melo N.F."/>
            <person name="da Silva R.H."/>
            <person name="de Melo A.L.T.M."/>
            <person name="Pandolfi V."/>
            <person name="Bustamante F.O."/>
            <person name="Brasileiro-Vidal A.C."/>
            <person name="Benko-Iseppon A.M."/>
        </authorList>
    </citation>
    <scope>NUCLEOTIDE SEQUENCE [LARGE SCALE GENOMIC DNA]</scope>
    <source>
        <tissue evidence="2">Leaves</tissue>
    </source>
</reference>
<organism evidence="2 3">
    <name type="scientific">Stylosanthes scabra</name>
    <dbReference type="NCBI Taxonomy" id="79078"/>
    <lineage>
        <taxon>Eukaryota</taxon>
        <taxon>Viridiplantae</taxon>
        <taxon>Streptophyta</taxon>
        <taxon>Embryophyta</taxon>
        <taxon>Tracheophyta</taxon>
        <taxon>Spermatophyta</taxon>
        <taxon>Magnoliopsida</taxon>
        <taxon>eudicotyledons</taxon>
        <taxon>Gunneridae</taxon>
        <taxon>Pentapetalae</taxon>
        <taxon>rosids</taxon>
        <taxon>fabids</taxon>
        <taxon>Fabales</taxon>
        <taxon>Fabaceae</taxon>
        <taxon>Papilionoideae</taxon>
        <taxon>50 kb inversion clade</taxon>
        <taxon>dalbergioids sensu lato</taxon>
        <taxon>Dalbergieae</taxon>
        <taxon>Pterocarpus clade</taxon>
        <taxon>Stylosanthes</taxon>
    </lineage>
</organism>
<evidence type="ECO:0000256" key="1">
    <source>
        <dbReference type="SAM" id="MobiDB-lite"/>
    </source>
</evidence>
<name>A0ABU6QUD4_9FABA</name>
<dbReference type="Proteomes" id="UP001341840">
    <property type="component" value="Unassembled WGS sequence"/>
</dbReference>
<dbReference type="EMBL" id="JASCZI010001620">
    <property type="protein sequence ID" value="MED6115256.1"/>
    <property type="molecule type" value="Genomic_DNA"/>
</dbReference>
<evidence type="ECO:0000313" key="3">
    <source>
        <dbReference type="Proteomes" id="UP001341840"/>
    </source>
</evidence>
<proteinExistence type="predicted"/>
<sequence>IIEKERERLMLPQATKHHQDSRPYTMRHTSNRCFQQEGYFRNSFFKRMRMSSTPSDTKSTIGSERSSQSRFKPLAISWSRNFMLMLGSRTKQRGRIPLTLQV</sequence>